<name>A0AAV1DCH8_OLDCO</name>
<dbReference type="SUPFAM" id="SSF51197">
    <property type="entry name" value="Clavaminate synthase-like"/>
    <property type="match status" value="1"/>
</dbReference>
<organism evidence="4 5">
    <name type="scientific">Oldenlandia corymbosa var. corymbosa</name>
    <dbReference type="NCBI Taxonomy" id="529605"/>
    <lineage>
        <taxon>Eukaryota</taxon>
        <taxon>Viridiplantae</taxon>
        <taxon>Streptophyta</taxon>
        <taxon>Embryophyta</taxon>
        <taxon>Tracheophyta</taxon>
        <taxon>Spermatophyta</taxon>
        <taxon>Magnoliopsida</taxon>
        <taxon>eudicotyledons</taxon>
        <taxon>Gunneridae</taxon>
        <taxon>Pentapetalae</taxon>
        <taxon>asterids</taxon>
        <taxon>lamiids</taxon>
        <taxon>Gentianales</taxon>
        <taxon>Rubiaceae</taxon>
        <taxon>Rubioideae</taxon>
        <taxon>Spermacoceae</taxon>
        <taxon>Hedyotis-Oldenlandia complex</taxon>
        <taxon>Oldenlandia</taxon>
    </lineage>
</organism>
<dbReference type="Pfam" id="PF13532">
    <property type="entry name" value="2OG-FeII_Oxy_2"/>
    <property type="match status" value="1"/>
</dbReference>
<evidence type="ECO:0000256" key="1">
    <source>
        <dbReference type="ARBA" id="ARBA00007879"/>
    </source>
</evidence>
<dbReference type="Gene3D" id="2.60.120.590">
    <property type="entry name" value="Alpha-ketoglutarate-dependent dioxygenase AlkB-like"/>
    <property type="match status" value="1"/>
</dbReference>
<dbReference type="PANTHER" id="PTHR21052:SF0">
    <property type="entry name" value="ALPHA-KETOGLUTARATE-DEPENDENT DIOXYGENASE ALKB HOMOLOG 7, MITOCHONDRIAL"/>
    <property type="match status" value="1"/>
</dbReference>
<dbReference type="InterPro" id="IPR005123">
    <property type="entry name" value="Oxoglu/Fe-dep_dioxygenase_dom"/>
</dbReference>
<proteinExistence type="inferred from homology"/>
<dbReference type="PANTHER" id="PTHR21052">
    <property type="entry name" value="SPERMATOGENESIS ASSOCIATED 11-RELATED"/>
    <property type="match status" value="1"/>
</dbReference>
<protein>
    <submittedName>
        <fullName evidence="4">OLC1v1003707C1</fullName>
    </submittedName>
</protein>
<dbReference type="InterPro" id="IPR037151">
    <property type="entry name" value="AlkB-like_sf"/>
</dbReference>
<reference evidence="4" key="1">
    <citation type="submission" date="2023-03" db="EMBL/GenBank/DDBJ databases">
        <authorList>
            <person name="Julca I."/>
        </authorList>
    </citation>
    <scope>NUCLEOTIDE SEQUENCE</scope>
</reference>
<dbReference type="Proteomes" id="UP001161247">
    <property type="component" value="Chromosome 5"/>
</dbReference>
<sequence>MGNDDLNGDAEEEEVVKALLRDAFGESSSSSSAEDDEDVKNPGGGAALIPNWEKIREIDGLWICKDFLSPDQQSSLLSSINKEGWLNDASSNQAMRFGDLPRWAVELSDSIREAVFFSHGLTESAGVANCDPSEEGSPFPSDLLWREPLFDQLIMNTYEPGEGICAHVDLMRFEDGIAIVSLESSCIMHFTPADNRDSSNSHSEKIPVYLNEGSLVLMSGKARYHWKHEINRKPGFQVWKGREIDQRKRTSITLRKLCPTAAS</sequence>
<evidence type="ECO:0000256" key="2">
    <source>
        <dbReference type="SAM" id="MobiDB-lite"/>
    </source>
</evidence>
<accession>A0AAV1DCH8</accession>
<dbReference type="InterPro" id="IPR032870">
    <property type="entry name" value="ALKBH7-like"/>
</dbReference>
<evidence type="ECO:0000313" key="5">
    <source>
        <dbReference type="Proteomes" id="UP001161247"/>
    </source>
</evidence>
<dbReference type="EMBL" id="OX459122">
    <property type="protein sequence ID" value="CAI9104916.1"/>
    <property type="molecule type" value="Genomic_DNA"/>
</dbReference>
<evidence type="ECO:0000259" key="3">
    <source>
        <dbReference type="PROSITE" id="PS51471"/>
    </source>
</evidence>
<feature type="domain" description="Fe2OG dioxygenase" evidence="3">
    <location>
        <begin position="149"/>
        <end position="258"/>
    </location>
</feature>
<dbReference type="GO" id="GO:0005759">
    <property type="term" value="C:mitochondrial matrix"/>
    <property type="evidence" value="ECO:0007669"/>
    <property type="project" value="TreeGrafter"/>
</dbReference>
<comment type="similarity">
    <text evidence="1">Belongs to the alkB family.</text>
</comment>
<dbReference type="AlphaFoldDB" id="A0AAV1DCH8"/>
<evidence type="ECO:0000313" key="4">
    <source>
        <dbReference type="EMBL" id="CAI9104916.1"/>
    </source>
</evidence>
<dbReference type="PROSITE" id="PS51471">
    <property type="entry name" value="FE2OG_OXY"/>
    <property type="match status" value="1"/>
</dbReference>
<feature type="region of interest" description="Disordered" evidence="2">
    <location>
        <begin position="24"/>
        <end position="46"/>
    </location>
</feature>
<dbReference type="GO" id="GO:0006631">
    <property type="term" value="P:fatty acid metabolic process"/>
    <property type="evidence" value="ECO:0007669"/>
    <property type="project" value="TreeGrafter"/>
</dbReference>
<dbReference type="GO" id="GO:0006974">
    <property type="term" value="P:DNA damage response"/>
    <property type="evidence" value="ECO:0007669"/>
    <property type="project" value="InterPro"/>
</dbReference>
<gene>
    <name evidence="4" type="ORF">OLC1_LOCUS13728</name>
</gene>
<dbReference type="InterPro" id="IPR027450">
    <property type="entry name" value="AlkB-like"/>
</dbReference>
<keyword evidence="5" id="KW-1185">Reference proteome</keyword>